<keyword evidence="5 6" id="KW-0472">Membrane</keyword>
<dbReference type="AlphaFoldDB" id="V4RKW2"/>
<evidence type="ECO:0000313" key="8">
    <source>
        <dbReference type="Proteomes" id="UP000017819"/>
    </source>
</evidence>
<evidence type="ECO:0000256" key="1">
    <source>
        <dbReference type="ARBA" id="ARBA00004651"/>
    </source>
</evidence>
<feature type="transmembrane region" description="Helical" evidence="6">
    <location>
        <begin position="178"/>
        <end position="200"/>
    </location>
</feature>
<name>V4RKW2_9HYPH</name>
<evidence type="ECO:0000256" key="2">
    <source>
        <dbReference type="ARBA" id="ARBA00022475"/>
    </source>
</evidence>
<protein>
    <submittedName>
        <fullName evidence="7">Uncharacterized protein</fullName>
    </submittedName>
</protein>
<keyword evidence="4 6" id="KW-1133">Transmembrane helix</keyword>
<comment type="caution">
    <text evidence="7">The sequence shown here is derived from an EMBL/GenBank/DDBJ whole genome shotgun (WGS) entry which is preliminary data.</text>
</comment>
<organism evidence="7 8">
    <name type="scientific">Lutibaculum baratangense AMV1</name>
    <dbReference type="NCBI Taxonomy" id="631454"/>
    <lineage>
        <taxon>Bacteria</taxon>
        <taxon>Pseudomonadati</taxon>
        <taxon>Pseudomonadota</taxon>
        <taxon>Alphaproteobacteria</taxon>
        <taxon>Hyphomicrobiales</taxon>
        <taxon>Tepidamorphaceae</taxon>
        <taxon>Lutibaculum</taxon>
    </lineage>
</organism>
<keyword evidence="8" id="KW-1185">Reference proteome</keyword>
<dbReference type="EMBL" id="AWXZ01000037">
    <property type="protein sequence ID" value="ESR23870.1"/>
    <property type="molecule type" value="Genomic_DNA"/>
</dbReference>
<dbReference type="PATRIC" id="fig|631454.5.peg.2780"/>
<feature type="transmembrane region" description="Helical" evidence="6">
    <location>
        <begin position="67"/>
        <end position="86"/>
    </location>
</feature>
<comment type="subcellular location">
    <subcellularLocation>
        <location evidence="1">Cell membrane</location>
        <topology evidence="1">Multi-pass membrane protein</topology>
    </subcellularLocation>
</comment>
<feature type="transmembrane region" description="Helical" evidence="6">
    <location>
        <begin position="98"/>
        <end position="122"/>
    </location>
</feature>
<reference evidence="7 8" key="1">
    <citation type="journal article" date="2014" name="Genome Announc.">
        <title>Draft Genome Sequence of Lutibaculum baratangense Strain AMV1T, Isolated from a Mud Volcano in Andamans, India.</title>
        <authorList>
            <person name="Singh A."/>
            <person name="Sreenivas A."/>
            <person name="Sathyanarayana Reddy G."/>
            <person name="Pinnaka A.K."/>
            <person name="Shivaji S."/>
        </authorList>
    </citation>
    <scope>NUCLEOTIDE SEQUENCE [LARGE SCALE GENOMIC DNA]</scope>
    <source>
        <strain evidence="7 8">AMV1</strain>
    </source>
</reference>
<evidence type="ECO:0000256" key="5">
    <source>
        <dbReference type="ARBA" id="ARBA00023136"/>
    </source>
</evidence>
<gene>
    <name evidence="7" type="ORF">N177_2815</name>
</gene>
<proteinExistence type="predicted"/>
<keyword evidence="2" id="KW-1003">Cell membrane</keyword>
<accession>V4RKW2</accession>
<dbReference type="Pfam" id="PF09678">
    <property type="entry name" value="Caa3_CtaG"/>
    <property type="match status" value="1"/>
</dbReference>
<evidence type="ECO:0000256" key="4">
    <source>
        <dbReference type="ARBA" id="ARBA00022989"/>
    </source>
</evidence>
<feature type="transmembrane region" description="Helical" evidence="6">
    <location>
        <begin position="134"/>
        <end position="158"/>
    </location>
</feature>
<feature type="transmembrane region" description="Helical" evidence="6">
    <location>
        <begin position="37"/>
        <end position="55"/>
    </location>
</feature>
<evidence type="ECO:0000313" key="7">
    <source>
        <dbReference type="EMBL" id="ESR23870.1"/>
    </source>
</evidence>
<keyword evidence="3 6" id="KW-0812">Transmembrane</keyword>
<dbReference type="GO" id="GO:0005886">
    <property type="term" value="C:plasma membrane"/>
    <property type="evidence" value="ECO:0007669"/>
    <property type="project" value="UniProtKB-SubCell"/>
</dbReference>
<sequence length="213" mass="21856">MTTMRPLSLTAAILLLALAWGGPLPGMTAGSFTAHMILHVTLVAVVAPLLAMALAGTRLDPTIGGGVLFAPLTALVVEFFVVWGWHAPGPHLAARVSWAGFAAEQASFLAAGLLVWLSAIGGRSGDRQRAAGGVAALLLTSMHMTLLGALFLLAPRVLCTPPTELHALLGLSALEDQQLGGTIMLAVGGLAYLAGGLALARRLLVLPAPEPRI</sequence>
<dbReference type="InterPro" id="IPR019108">
    <property type="entry name" value="Caa3_assmbl_CtaG-rel"/>
</dbReference>
<dbReference type="STRING" id="631454.N177_2815"/>
<evidence type="ECO:0000256" key="6">
    <source>
        <dbReference type="SAM" id="Phobius"/>
    </source>
</evidence>
<dbReference type="Proteomes" id="UP000017819">
    <property type="component" value="Unassembled WGS sequence"/>
</dbReference>
<evidence type="ECO:0000256" key="3">
    <source>
        <dbReference type="ARBA" id="ARBA00022692"/>
    </source>
</evidence>
<dbReference type="eggNOG" id="COG3336">
    <property type="taxonomic scope" value="Bacteria"/>
</dbReference>